<evidence type="ECO:0000313" key="2">
    <source>
        <dbReference type="EMBL" id="QNN69382.1"/>
    </source>
</evidence>
<dbReference type="KEGG" id="tcn:H9L16_11730"/>
<dbReference type="RefSeq" id="WP_187551863.1">
    <property type="nucleotide sequence ID" value="NZ_BMZL01000017.1"/>
</dbReference>
<dbReference type="KEGG" id="tcn:H9L16_11950"/>
<dbReference type="Pfam" id="PF05973">
    <property type="entry name" value="Gp49"/>
    <property type="match status" value="1"/>
</dbReference>
<dbReference type="EMBL" id="CP060719">
    <property type="protein sequence ID" value="QNN69382.1"/>
    <property type="molecule type" value="Genomic_DNA"/>
</dbReference>
<gene>
    <name evidence="1" type="ORF">H9L16_11730</name>
    <name evidence="2" type="ORF">H9L16_11950</name>
</gene>
<proteinExistence type="predicted"/>
<reference evidence="1 3" key="1">
    <citation type="submission" date="2020-08" db="EMBL/GenBank/DDBJ databases">
        <title>Genome sequence of Thermomonas carbonis KCTC 42013T.</title>
        <authorList>
            <person name="Hyun D.-W."/>
            <person name="Bae J.-W."/>
        </authorList>
    </citation>
    <scope>NUCLEOTIDE SEQUENCE [LARGE SCALE GENOMIC DNA]</scope>
    <source>
        <strain evidence="1 3">KCTC 42013</strain>
    </source>
</reference>
<sequence>MPPILSVRFYCTTTGNEPVRDWLLAQVSPGARKAIGADIKTVQFGWPIGMPVVRKMESGLWEVRSNIPEGIARVLFTIVGADMVLLHGFVKKTQATPKADLALAQTRMKEVRA</sequence>
<organism evidence="1 3">
    <name type="scientific">Thermomonas carbonis</name>
    <dbReference type="NCBI Taxonomy" id="1463158"/>
    <lineage>
        <taxon>Bacteria</taxon>
        <taxon>Pseudomonadati</taxon>
        <taxon>Pseudomonadota</taxon>
        <taxon>Gammaproteobacteria</taxon>
        <taxon>Lysobacterales</taxon>
        <taxon>Lysobacteraceae</taxon>
        <taxon>Thermomonas</taxon>
    </lineage>
</organism>
<accession>A0A7G9SNB5</accession>
<name>A0A7G9SNB5_9GAMM</name>
<evidence type="ECO:0000313" key="3">
    <source>
        <dbReference type="Proteomes" id="UP000515804"/>
    </source>
</evidence>
<dbReference type="AlphaFoldDB" id="A0A7G9SNB5"/>
<evidence type="ECO:0000313" key="1">
    <source>
        <dbReference type="EMBL" id="QNN69340.1"/>
    </source>
</evidence>
<dbReference type="InterPro" id="IPR009241">
    <property type="entry name" value="HigB-like"/>
</dbReference>
<protein>
    <submittedName>
        <fullName evidence="1">Type II toxin-antitoxin system RelE/ParE family toxin</fullName>
    </submittedName>
</protein>
<dbReference type="EMBL" id="CP060719">
    <property type="protein sequence ID" value="QNN69340.1"/>
    <property type="molecule type" value="Genomic_DNA"/>
</dbReference>
<dbReference type="Proteomes" id="UP000515804">
    <property type="component" value="Chromosome"/>
</dbReference>
<keyword evidence="3" id="KW-1185">Reference proteome</keyword>